<organism evidence="2 3">
    <name type="scientific">Pristionchus mayeri</name>
    <dbReference type="NCBI Taxonomy" id="1317129"/>
    <lineage>
        <taxon>Eukaryota</taxon>
        <taxon>Metazoa</taxon>
        <taxon>Ecdysozoa</taxon>
        <taxon>Nematoda</taxon>
        <taxon>Chromadorea</taxon>
        <taxon>Rhabditida</taxon>
        <taxon>Rhabditina</taxon>
        <taxon>Diplogasteromorpha</taxon>
        <taxon>Diplogasteroidea</taxon>
        <taxon>Neodiplogasteridae</taxon>
        <taxon>Pristionchus</taxon>
    </lineage>
</organism>
<feature type="transmembrane region" description="Helical" evidence="1">
    <location>
        <begin position="38"/>
        <end position="58"/>
    </location>
</feature>
<keyword evidence="3" id="KW-1185">Reference proteome</keyword>
<sequence length="160" mass="18283">TSIRLTQANPKKFNMKTLSFDDLILEDNTTWAYQATTIAGYIIPLLLIVVYISIFSFLRKKRKSSKLMLVTSTTDETATKQRANQYYTFNDDFQILIQALVVSISLEISRLISAFAPMMQFDDNTKWMINISASVSSVANHALNPLIFVCTNKMVRKFYS</sequence>
<dbReference type="AlphaFoldDB" id="A0AAN4ZDV1"/>
<reference evidence="3" key="1">
    <citation type="submission" date="2022-10" db="EMBL/GenBank/DDBJ databases">
        <title>Genome assembly of Pristionchus species.</title>
        <authorList>
            <person name="Yoshida K."/>
            <person name="Sommer R.J."/>
        </authorList>
    </citation>
    <scope>NUCLEOTIDE SEQUENCE [LARGE SCALE GENOMIC DNA]</scope>
    <source>
        <strain evidence="3">RS5460</strain>
    </source>
</reference>
<keyword evidence="1" id="KW-1133">Transmembrane helix</keyword>
<evidence type="ECO:0000313" key="3">
    <source>
        <dbReference type="Proteomes" id="UP001328107"/>
    </source>
</evidence>
<dbReference type="Proteomes" id="UP001328107">
    <property type="component" value="Unassembled WGS sequence"/>
</dbReference>
<proteinExistence type="predicted"/>
<evidence type="ECO:0000313" key="2">
    <source>
        <dbReference type="EMBL" id="GMR38956.1"/>
    </source>
</evidence>
<feature type="non-terminal residue" evidence="2">
    <location>
        <position position="1"/>
    </location>
</feature>
<gene>
    <name evidence="2" type="ORF">PMAYCL1PPCAC_09151</name>
</gene>
<dbReference type="PANTHER" id="PTHR22718:SF25">
    <property type="entry name" value="G-PROTEIN COUPLED RECEPTORS FAMILY 1 PROFILE DOMAIN-CONTAINING PROTEIN"/>
    <property type="match status" value="1"/>
</dbReference>
<dbReference type="PANTHER" id="PTHR22718">
    <property type="entry name" value="SERPENTINE RECEPTOR, CLASS X"/>
    <property type="match status" value="1"/>
</dbReference>
<dbReference type="EMBL" id="BTRK01000002">
    <property type="protein sequence ID" value="GMR38956.1"/>
    <property type="molecule type" value="Genomic_DNA"/>
</dbReference>
<feature type="non-terminal residue" evidence="2">
    <location>
        <position position="160"/>
    </location>
</feature>
<keyword evidence="1" id="KW-0472">Membrane</keyword>
<evidence type="ECO:0000256" key="1">
    <source>
        <dbReference type="SAM" id="Phobius"/>
    </source>
</evidence>
<dbReference type="SUPFAM" id="SSF81321">
    <property type="entry name" value="Family A G protein-coupled receptor-like"/>
    <property type="match status" value="1"/>
</dbReference>
<evidence type="ECO:0008006" key="4">
    <source>
        <dbReference type="Google" id="ProtNLM"/>
    </source>
</evidence>
<accession>A0AAN4ZDV1</accession>
<dbReference type="Gene3D" id="1.20.1070.10">
    <property type="entry name" value="Rhodopsin 7-helix transmembrane proteins"/>
    <property type="match status" value="1"/>
</dbReference>
<keyword evidence="1" id="KW-0812">Transmembrane</keyword>
<comment type="caution">
    <text evidence="2">The sequence shown here is derived from an EMBL/GenBank/DDBJ whole genome shotgun (WGS) entry which is preliminary data.</text>
</comment>
<protein>
    <recommendedName>
        <fullName evidence="4">G protein-coupled receptor</fullName>
    </recommendedName>
</protein>
<name>A0AAN4ZDV1_9BILA</name>